<keyword evidence="3" id="KW-1185">Reference proteome</keyword>
<reference evidence="2" key="1">
    <citation type="submission" date="2022-03" db="EMBL/GenBank/DDBJ databases">
        <authorList>
            <person name="Martin H S."/>
        </authorList>
    </citation>
    <scope>NUCLEOTIDE SEQUENCE</scope>
</reference>
<accession>A0ABN8HXF5</accession>
<name>A0ABN8HXF5_9NEOP</name>
<proteinExistence type="predicted"/>
<sequence length="86" mass="9777">MLLLYEINRALYETHAGVAASKSWHRHTTAAPDASTDSPRQVTNWQRSNVLAESWTVRKTIKPPVYHGHKVLMPSNIHSAARMRET</sequence>
<evidence type="ECO:0000313" key="2">
    <source>
        <dbReference type="EMBL" id="CAH2043123.1"/>
    </source>
</evidence>
<feature type="non-terminal residue" evidence="2">
    <location>
        <position position="86"/>
    </location>
</feature>
<gene>
    <name evidence="2" type="ORF">IPOD504_LOCUS4158</name>
</gene>
<evidence type="ECO:0000256" key="1">
    <source>
        <dbReference type="SAM" id="MobiDB-lite"/>
    </source>
</evidence>
<organism evidence="2 3">
    <name type="scientific">Iphiclides podalirius</name>
    <name type="common">scarce swallowtail</name>
    <dbReference type="NCBI Taxonomy" id="110791"/>
    <lineage>
        <taxon>Eukaryota</taxon>
        <taxon>Metazoa</taxon>
        <taxon>Ecdysozoa</taxon>
        <taxon>Arthropoda</taxon>
        <taxon>Hexapoda</taxon>
        <taxon>Insecta</taxon>
        <taxon>Pterygota</taxon>
        <taxon>Neoptera</taxon>
        <taxon>Endopterygota</taxon>
        <taxon>Lepidoptera</taxon>
        <taxon>Glossata</taxon>
        <taxon>Ditrysia</taxon>
        <taxon>Papilionoidea</taxon>
        <taxon>Papilionidae</taxon>
        <taxon>Papilioninae</taxon>
        <taxon>Iphiclides</taxon>
    </lineage>
</organism>
<evidence type="ECO:0000313" key="3">
    <source>
        <dbReference type="Proteomes" id="UP000837857"/>
    </source>
</evidence>
<protein>
    <submittedName>
        <fullName evidence="2">Uncharacterized protein</fullName>
    </submittedName>
</protein>
<feature type="region of interest" description="Disordered" evidence="1">
    <location>
        <begin position="22"/>
        <end position="42"/>
    </location>
</feature>
<dbReference type="EMBL" id="OW152827">
    <property type="protein sequence ID" value="CAH2043123.1"/>
    <property type="molecule type" value="Genomic_DNA"/>
</dbReference>
<dbReference type="Proteomes" id="UP000837857">
    <property type="component" value="Chromosome 15"/>
</dbReference>